<evidence type="ECO:0000256" key="1">
    <source>
        <dbReference type="SAM" id="SignalP"/>
    </source>
</evidence>
<dbReference type="Proteomes" id="UP001501444">
    <property type="component" value="Unassembled WGS sequence"/>
</dbReference>
<proteinExistence type="predicted"/>
<evidence type="ECO:0000313" key="3">
    <source>
        <dbReference type="Proteomes" id="UP001501444"/>
    </source>
</evidence>
<feature type="signal peptide" evidence="1">
    <location>
        <begin position="1"/>
        <end position="20"/>
    </location>
</feature>
<feature type="chain" id="PRO_5047318827" evidence="1">
    <location>
        <begin position="21"/>
        <end position="123"/>
    </location>
</feature>
<dbReference type="EMBL" id="BAAARV010000113">
    <property type="protein sequence ID" value="GAA2388588.1"/>
    <property type="molecule type" value="Genomic_DNA"/>
</dbReference>
<evidence type="ECO:0000313" key="2">
    <source>
        <dbReference type="EMBL" id="GAA2388588.1"/>
    </source>
</evidence>
<accession>A0ABP5UW88</accession>
<sequence length="123" mass="13275">MALFELFVVMAGFRLCLSMAAPVGPVPHVSGRGPSDEDEFAAQAADFGAGQRDRCVCSPSSVPSLRLRGLGWPPGTRRRAWPYLDKLRPLLARGKPVVVTEHGMRTCRGTDVTATWAPTSPAR</sequence>
<organism evidence="2 3">
    <name type="scientific">Dactylosporangium salmoneum</name>
    <dbReference type="NCBI Taxonomy" id="53361"/>
    <lineage>
        <taxon>Bacteria</taxon>
        <taxon>Bacillati</taxon>
        <taxon>Actinomycetota</taxon>
        <taxon>Actinomycetes</taxon>
        <taxon>Micromonosporales</taxon>
        <taxon>Micromonosporaceae</taxon>
        <taxon>Dactylosporangium</taxon>
    </lineage>
</organism>
<gene>
    <name evidence="2" type="ORF">GCM10010170_099880</name>
</gene>
<reference evidence="3" key="1">
    <citation type="journal article" date="2019" name="Int. J. Syst. Evol. Microbiol.">
        <title>The Global Catalogue of Microorganisms (GCM) 10K type strain sequencing project: providing services to taxonomists for standard genome sequencing and annotation.</title>
        <authorList>
            <consortium name="The Broad Institute Genomics Platform"/>
            <consortium name="The Broad Institute Genome Sequencing Center for Infectious Disease"/>
            <person name="Wu L."/>
            <person name="Ma J."/>
        </authorList>
    </citation>
    <scope>NUCLEOTIDE SEQUENCE [LARGE SCALE GENOMIC DNA]</scope>
    <source>
        <strain evidence="3">JCM 3272</strain>
    </source>
</reference>
<keyword evidence="3" id="KW-1185">Reference proteome</keyword>
<protein>
    <submittedName>
        <fullName evidence="2">Uncharacterized protein</fullName>
    </submittedName>
</protein>
<keyword evidence="1" id="KW-0732">Signal</keyword>
<comment type="caution">
    <text evidence="2">The sequence shown here is derived from an EMBL/GenBank/DDBJ whole genome shotgun (WGS) entry which is preliminary data.</text>
</comment>
<name>A0ABP5UW88_9ACTN</name>